<gene>
    <name evidence="2" type="ORF">ELQ92_02125</name>
</gene>
<organism evidence="2 3">
    <name type="scientific">Labedella populi</name>
    <dbReference type="NCBI Taxonomy" id="2498850"/>
    <lineage>
        <taxon>Bacteria</taxon>
        <taxon>Bacillati</taxon>
        <taxon>Actinomycetota</taxon>
        <taxon>Actinomycetes</taxon>
        <taxon>Micrococcales</taxon>
        <taxon>Microbacteriaceae</taxon>
        <taxon>Labedella</taxon>
    </lineage>
</organism>
<dbReference type="PANTHER" id="PTHR18964">
    <property type="entry name" value="ROK (REPRESSOR, ORF, KINASE) FAMILY"/>
    <property type="match status" value="1"/>
</dbReference>
<dbReference type="AlphaFoldDB" id="A0A444QER6"/>
<proteinExistence type="inferred from homology"/>
<evidence type="ECO:0000313" key="2">
    <source>
        <dbReference type="EMBL" id="RWZ68072.1"/>
    </source>
</evidence>
<name>A0A444QER6_9MICO</name>
<protein>
    <submittedName>
        <fullName evidence="2">ROK family protein</fullName>
    </submittedName>
</protein>
<dbReference type="OrthoDB" id="49666at2"/>
<sequence>MNEVPSLSPASAERRIRVLDVGGSHVTAAIVVTDGRTARVESRADHDIDPHAGRGALLDDIARPALAVDPAAHECIVAMPGPFDDDTGIGTFAGVAKFASLAGIPLHPEFARRLHIGPHNVNFLNDAVAYGIGEWAFGSAQRAHRSVCITLGTGVGSAFLDAGLPVTDGPSVPPDGYAFRIDVHGGPLEDTVSTRAIMTGFARRTGITTTVAEIAASARAGDADATAVLDHALHSLGVALAPWLGRFRADELVVGGSISRSWDLLEPPLRRGLLDGGGAPPLVRRSTLLADAPLLGAAAWGVGAAHPASPRDTLA</sequence>
<dbReference type="SUPFAM" id="SSF53067">
    <property type="entry name" value="Actin-like ATPase domain"/>
    <property type="match status" value="1"/>
</dbReference>
<dbReference type="Proteomes" id="UP000288603">
    <property type="component" value="Unassembled WGS sequence"/>
</dbReference>
<evidence type="ECO:0000256" key="1">
    <source>
        <dbReference type="ARBA" id="ARBA00006479"/>
    </source>
</evidence>
<dbReference type="InterPro" id="IPR043129">
    <property type="entry name" value="ATPase_NBD"/>
</dbReference>
<dbReference type="RefSeq" id="WP_128497298.1">
    <property type="nucleotide sequence ID" value="NZ_RZNC01000001.1"/>
</dbReference>
<dbReference type="Pfam" id="PF00480">
    <property type="entry name" value="ROK"/>
    <property type="match status" value="1"/>
</dbReference>
<dbReference type="EMBL" id="RZNC01000001">
    <property type="protein sequence ID" value="RWZ68072.1"/>
    <property type="molecule type" value="Genomic_DNA"/>
</dbReference>
<dbReference type="PANTHER" id="PTHR18964:SF169">
    <property type="entry name" value="N-ACETYLMANNOSAMINE KINASE"/>
    <property type="match status" value="1"/>
</dbReference>
<dbReference type="InterPro" id="IPR000600">
    <property type="entry name" value="ROK"/>
</dbReference>
<keyword evidence="3" id="KW-1185">Reference proteome</keyword>
<comment type="caution">
    <text evidence="2">The sequence shown here is derived from an EMBL/GenBank/DDBJ whole genome shotgun (WGS) entry which is preliminary data.</text>
</comment>
<reference evidence="2 3" key="1">
    <citation type="submission" date="2018-12" db="EMBL/GenBank/DDBJ databases">
        <authorList>
            <person name="Li F."/>
        </authorList>
    </citation>
    <scope>NUCLEOTIDE SEQUENCE [LARGE SCALE GENOMIC DNA]</scope>
    <source>
        <strain evidence="2 3">8H24J-4-2</strain>
    </source>
</reference>
<comment type="similarity">
    <text evidence="1">Belongs to the ROK (NagC/XylR) family.</text>
</comment>
<dbReference type="Gene3D" id="3.30.420.40">
    <property type="match status" value="2"/>
</dbReference>
<accession>A0A444QER6</accession>
<evidence type="ECO:0000313" key="3">
    <source>
        <dbReference type="Proteomes" id="UP000288603"/>
    </source>
</evidence>